<organism evidence="6 7">
    <name type="scientific">Desmophyllum pertusum</name>
    <dbReference type="NCBI Taxonomy" id="174260"/>
    <lineage>
        <taxon>Eukaryota</taxon>
        <taxon>Metazoa</taxon>
        <taxon>Cnidaria</taxon>
        <taxon>Anthozoa</taxon>
        <taxon>Hexacorallia</taxon>
        <taxon>Scleractinia</taxon>
        <taxon>Caryophylliina</taxon>
        <taxon>Caryophylliidae</taxon>
        <taxon>Desmophyllum</taxon>
    </lineage>
</organism>
<dbReference type="Gene3D" id="3.90.215.10">
    <property type="entry name" value="Gamma Fibrinogen, chain A, domain 1"/>
    <property type="match status" value="1"/>
</dbReference>
<proteinExistence type="predicted"/>
<comment type="caution">
    <text evidence="6">The sequence shown here is derived from an EMBL/GenBank/DDBJ whole genome shotgun (WGS) entry which is preliminary data.</text>
</comment>
<evidence type="ECO:0000256" key="3">
    <source>
        <dbReference type="ARBA" id="ARBA00022837"/>
    </source>
</evidence>
<dbReference type="OrthoDB" id="5971203at2759"/>
<name>A0A9X0DDC6_9CNID</name>
<dbReference type="GO" id="GO:0005615">
    <property type="term" value="C:extracellular space"/>
    <property type="evidence" value="ECO:0007669"/>
    <property type="project" value="TreeGrafter"/>
</dbReference>
<dbReference type="GO" id="GO:0046872">
    <property type="term" value="F:metal ion binding"/>
    <property type="evidence" value="ECO:0007669"/>
    <property type="project" value="UniProtKB-KW"/>
</dbReference>
<dbReference type="Proteomes" id="UP001163046">
    <property type="component" value="Unassembled WGS sequence"/>
</dbReference>
<evidence type="ECO:0000256" key="2">
    <source>
        <dbReference type="ARBA" id="ARBA00022734"/>
    </source>
</evidence>
<dbReference type="SUPFAM" id="SSF56496">
    <property type="entry name" value="Fibrinogen C-terminal domain-like"/>
    <property type="match status" value="1"/>
</dbReference>
<protein>
    <recommendedName>
        <fullName evidence="5">Fibrinogen C-terminal domain-containing protein</fullName>
    </recommendedName>
</protein>
<reference evidence="6" key="1">
    <citation type="submission" date="2023-01" db="EMBL/GenBank/DDBJ databases">
        <title>Genome assembly of the deep-sea coral Lophelia pertusa.</title>
        <authorList>
            <person name="Herrera S."/>
            <person name="Cordes E."/>
        </authorList>
    </citation>
    <scope>NUCLEOTIDE SEQUENCE</scope>
    <source>
        <strain evidence="6">USNM1676648</strain>
        <tissue evidence="6">Polyp</tissue>
    </source>
</reference>
<keyword evidence="7" id="KW-1185">Reference proteome</keyword>
<gene>
    <name evidence="6" type="ORF">OS493_000421</name>
</gene>
<dbReference type="NCBIfam" id="NF040941">
    <property type="entry name" value="GGGWT_bact"/>
    <property type="match status" value="1"/>
</dbReference>
<evidence type="ECO:0000256" key="1">
    <source>
        <dbReference type="ARBA" id="ARBA00022723"/>
    </source>
</evidence>
<sequence length="206" mass="23234">MPWISGAKLTTSGNATGDRQWGTLIANSKFYFPAPWLDGTDLEQHPVNIWYWVREQSYNLPKSCAEIQLRGSRNKPVTDGIYTIKPGDREVQTFCKFTKHGGGWTLVLTSASDNGWTRDNVKSRNADNPSLTADFSILEMADKITNTKHFQFRIEEDGAKTWEGVWTARAGCSLTSGRSYQPCVDLVHRQGQWDDSKVNPLDSCRI</sequence>
<dbReference type="EMBL" id="MU825396">
    <property type="protein sequence ID" value="KAJ7394603.1"/>
    <property type="molecule type" value="Genomic_DNA"/>
</dbReference>
<keyword evidence="2" id="KW-0430">Lectin</keyword>
<keyword evidence="3" id="KW-0106">Calcium</keyword>
<evidence type="ECO:0000256" key="4">
    <source>
        <dbReference type="ARBA" id="ARBA00023157"/>
    </source>
</evidence>
<dbReference type="PANTHER" id="PTHR16146">
    <property type="entry name" value="INTELECTIN"/>
    <property type="match status" value="1"/>
</dbReference>
<evidence type="ECO:0000259" key="5">
    <source>
        <dbReference type="PROSITE" id="PS51406"/>
    </source>
</evidence>
<dbReference type="InterPro" id="IPR036056">
    <property type="entry name" value="Fibrinogen-like_C"/>
</dbReference>
<keyword evidence="1" id="KW-0479">Metal-binding</keyword>
<dbReference type="GO" id="GO:0070492">
    <property type="term" value="F:oligosaccharide binding"/>
    <property type="evidence" value="ECO:0007669"/>
    <property type="project" value="TreeGrafter"/>
</dbReference>
<dbReference type="InterPro" id="IPR002181">
    <property type="entry name" value="Fibrinogen_a/b/g_C_dom"/>
</dbReference>
<dbReference type="AlphaFoldDB" id="A0A9X0DDC6"/>
<evidence type="ECO:0000313" key="6">
    <source>
        <dbReference type="EMBL" id="KAJ7394603.1"/>
    </source>
</evidence>
<dbReference type="PANTHER" id="PTHR16146:SF46">
    <property type="entry name" value="INTELECTIN-1A-RELATED"/>
    <property type="match status" value="1"/>
</dbReference>
<feature type="domain" description="Fibrinogen C-terminal" evidence="5">
    <location>
        <begin position="55"/>
        <end position="107"/>
    </location>
</feature>
<dbReference type="InterPro" id="IPR014716">
    <property type="entry name" value="Fibrinogen_a/b/g_C_1"/>
</dbReference>
<accession>A0A9X0DDC6</accession>
<dbReference type="PROSITE" id="PS51406">
    <property type="entry name" value="FIBRINOGEN_C_2"/>
    <property type="match status" value="1"/>
</dbReference>
<evidence type="ECO:0000313" key="7">
    <source>
        <dbReference type="Proteomes" id="UP001163046"/>
    </source>
</evidence>
<keyword evidence="4" id="KW-1015">Disulfide bond</keyword>